<keyword evidence="8" id="KW-0808">Transferase</keyword>
<organism evidence="25 26">
    <name type="scientific">Erythroxylum novogranatense</name>
    <dbReference type="NCBI Taxonomy" id="1862640"/>
    <lineage>
        <taxon>Eukaryota</taxon>
        <taxon>Viridiplantae</taxon>
        <taxon>Streptophyta</taxon>
        <taxon>Embryophyta</taxon>
        <taxon>Tracheophyta</taxon>
        <taxon>Spermatophyta</taxon>
        <taxon>Magnoliopsida</taxon>
        <taxon>eudicotyledons</taxon>
        <taxon>Gunneridae</taxon>
        <taxon>Pentapetalae</taxon>
        <taxon>rosids</taxon>
        <taxon>fabids</taxon>
        <taxon>Malpighiales</taxon>
        <taxon>Erythroxylaceae</taxon>
        <taxon>Erythroxylum</taxon>
    </lineage>
</organism>
<comment type="similarity">
    <text evidence="3">In the N-terminal section; belongs to the leguminous lectin family.</text>
</comment>
<feature type="chain" id="PRO_5044023856" description="non-specific serine/threonine protein kinase" evidence="23">
    <location>
        <begin position="25"/>
        <end position="628"/>
    </location>
</feature>
<keyword evidence="13" id="KW-0418">Kinase</keyword>
<evidence type="ECO:0000256" key="13">
    <source>
        <dbReference type="ARBA" id="ARBA00022777"/>
    </source>
</evidence>
<feature type="signal peptide" evidence="23">
    <location>
        <begin position="1"/>
        <end position="24"/>
    </location>
</feature>
<feature type="transmembrane region" description="Helical" evidence="22">
    <location>
        <begin position="262"/>
        <end position="283"/>
    </location>
</feature>
<dbReference type="GO" id="GO:0005524">
    <property type="term" value="F:ATP binding"/>
    <property type="evidence" value="ECO:0007669"/>
    <property type="project" value="UniProtKB-UniRule"/>
</dbReference>
<evidence type="ECO:0000256" key="3">
    <source>
        <dbReference type="ARBA" id="ARBA00008536"/>
    </source>
</evidence>
<dbReference type="AlphaFoldDB" id="A0AAV8SE58"/>
<dbReference type="SMART" id="SM00220">
    <property type="entry name" value="S_TKc"/>
    <property type="match status" value="1"/>
</dbReference>
<comment type="caution">
    <text evidence="25">The sequence shown here is derived from an EMBL/GenBank/DDBJ whole genome shotgun (WGS) entry which is preliminary data.</text>
</comment>
<proteinExistence type="inferred from homology"/>
<evidence type="ECO:0000256" key="16">
    <source>
        <dbReference type="ARBA" id="ARBA00023136"/>
    </source>
</evidence>
<evidence type="ECO:0000256" key="8">
    <source>
        <dbReference type="ARBA" id="ARBA00022679"/>
    </source>
</evidence>
<dbReference type="Gene3D" id="1.10.510.10">
    <property type="entry name" value="Transferase(Phosphotransferase) domain 1"/>
    <property type="match status" value="1"/>
</dbReference>
<evidence type="ECO:0000313" key="26">
    <source>
        <dbReference type="Proteomes" id="UP001159364"/>
    </source>
</evidence>
<evidence type="ECO:0000256" key="2">
    <source>
        <dbReference type="ARBA" id="ARBA00007606"/>
    </source>
</evidence>
<evidence type="ECO:0000256" key="23">
    <source>
        <dbReference type="SAM" id="SignalP"/>
    </source>
</evidence>
<comment type="catalytic activity">
    <reaction evidence="20">
        <text>L-seryl-[protein] + ATP = O-phospho-L-seryl-[protein] + ADP + H(+)</text>
        <dbReference type="Rhea" id="RHEA:17989"/>
        <dbReference type="Rhea" id="RHEA-COMP:9863"/>
        <dbReference type="Rhea" id="RHEA-COMP:11604"/>
        <dbReference type="ChEBI" id="CHEBI:15378"/>
        <dbReference type="ChEBI" id="CHEBI:29999"/>
        <dbReference type="ChEBI" id="CHEBI:30616"/>
        <dbReference type="ChEBI" id="CHEBI:83421"/>
        <dbReference type="ChEBI" id="CHEBI:456216"/>
        <dbReference type="EC" id="2.7.11.1"/>
    </reaction>
</comment>
<dbReference type="EMBL" id="JAIWQS010000011">
    <property type="protein sequence ID" value="KAJ8750516.1"/>
    <property type="molecule type" value="Genomic_DNA"/>
</dbReference>
<evidence type="ECO:0000313" key="25">
    <source>
        <dbReference type="EMBL" id="KAJ8750516.1"/>
    </source>
</evidence>
<evidence type="ECO:0000256" key="12">
    <source>
        <dbReference type="ARBA" id="ARBA00022741"/>
    </source>
</evidence>
<keyword evidence="6" id="KW-1003">Cell membrane</keyword>
<dbReference type="GO" id="GO:0005886">
    <property type="term" value="C:plasma membrane"/>
    <property type="evidence" value="ECO:0007669"/>
    <property type="project" value="UniProtKB-SubCell"/>
</dbReference>
<dbReference type="PROSITE" id="PS00107">
    <property type="entry name" value="PROTEIN_KINASE_ATP"/>
    <property type="match status" value="1"/>
</dbReference>
<keyword evidence="16 22" id="KW-0472">Membrane</keyword>
<keyword evidence="14 21" id="KW-0067">ATP-binding</keyword>
<dbReference type="EC" id="2.7.11.1" evidence="5"/>
<comment type="subcellular location">
    <subcellularLocation>
        <location evidence="1">Cell membrane</location>
        <topology evidence="1">Single-pass type I membrane protein</topology>
    </subcellularLocation>
</comment>
<comment type="similarity">
    <text evidence="4">In the C-terminal section; belongs to the protein kinase superfamily. Ser/Thr protein kinase family.</text>
</comment>
<evidence type="ECO:0000256" key="22">
    <source>
        <dbReference type="SAM" id="Phobius"/>
    </source>
</evidence>
<keyword evidence="26" id="KW-1185">Reference proteome</keyword>
<evidence type="ECO:0000256" key="1">
    <source>
        <dbReference type="ARBA" id="ARBA00004251"/>
    </source>
</evidence>
<dbReference type="Gene3D" id="2.60.120.200">
    <property type="match status" value="1"/>
</dbReference>
<keyword evidence="18" id="KW-0325">Glycoprotein</keyword>
<dbReference type="GO" id="GO:0004674">
    <property type="term" value="F:protein serine/threonine kinase activity"/>
    <property type="evidence" value="ECO:0007669"/>
    <property type="project" value="UniProtKB-KW"/>
</dbReference>
<sequence>MVAASELLPFLVCCFLSLKHSTLLTNTSKQQIGRAFFPSPQNFSKTLANSNSDSHSFFTTFVFAILPDLPTLGGHGIAFAMSPSTEFKGSVASQYLGLFNTSTSVSSSNHVFAVELDTVLSPEFGDINSNHVGIDINGLRSNVSAPVTYFSDKESINRTLELISGKPMQVWIEYNATEKLLNVTIAPITSEKPLNPLLSTFLDLSTIFCDSMFVGFSSSTGELVSRQYILGWSFNRSGQAVALDKAQLPSLPRNRKSNFPTILRILIPSAALMLLVIIIIVYISPQRFSYKDLFRATKGFKDKEFLGAGGFGRVYRGTLPSSNVQVAVKKVSHYSTIGIKQFVSEIVSMGRLRHRNLVQLLGYCRRKGELLLVYEYMPNGSLDKFLFSSETPTLSWSQRYQILKGVASALLYLHDEWEQVVLHRDIKASNVLLDADLNGRLGDFGLAKFHDHGETPQTTFVVGTVGYLAPELARTGRPTTCSDVFAFGTFLLEIACGRKPIESSRSAEELILAYWVLDHWKRGLILLTSDPRLEGNFEIEEMKLVLTLGLLCCHPVPATRPNMRQVVRYLDGDARLPEIPLFNPEDLGSRFYHLGREVSHQNNLSDPTTDIYSRNFSSSSNSILSCGR</sequence>
<dbReference type="InterPro" id="IPR008271">
    <property type="entry name" value="Ser/Thr_kinase_AS"/>
</dbReference>
<keyword evidence="7" id="KW-0723">Serine/threonine-protein kinase</keyword>
<comment type="similarity">
    <text evidence="2">Belongs to the leguminous lectin family.</text>
</comment>
<feature type="binding site" evidence="21">
    <location>
        <position position="330"/>
    </location>
    <ligand>
        <name>ATP</name>
        <dbReference type="ChEBI" id="CHEBI:30616"/>
    </ligand>
</feature>
<dbReference type="GO" id="GO:0030246">
    <property type="term" value="F:carbohydrate binding"/>
    <property type="evidence" value="ECO:0007669"/>
    <property type="project" value="UniProtKB-KW"/>
</dbReference>
<evidence type="ECO:0000256" key="4">
    <source>
        <dbReference type="ARBA" id="ARBA00010217"/>
    </source>
</evidence>
<evidence type="ECO:0000256" key="11">
    <source>
        <dbReference type="ARBA" id="ARBA00022734"/>
    </source>
</evidence>
<evidence type="ECO:0000256" key="7">
    <source>
        <dbReference type="ARBA" id="ARBA00022527"/>
    </source>
</evidence>
<dbReference type="InterPro" id="IPR017441">
    <property type="entry name" value="Protein_kinase_ATP_BS"/>
</dbReference>
<keyword evidence="9 22" id="KW-0812">Transmembrane</keyword>
<keyword evidence="11" id="KW-0430">Lectin</keyword>
<accession>A0AAV8SE58</accession>
<dbReference type="CDD" id="cd14066">
    <property type="entry name" value="STKc_IRAK"/>
    <property type="match status" value="1"/>
</dbReference>
<evidence type="ECO:0000256" key="18">
    <source>
        <dbReference type="ARBA" id="ARBA00023180"/>
    </source>
</evidence>
<keyword evidence="15 22" id="KW-1133">Transmembrane helix</keyword>
<dbReference type="SUPFAM" id="SSF56112">
    <property type="entry name" value="Protein kinase-like (PK-like)"/>
    <property type="match status" value="1"/>
</dbReference>
<feature type="domain" description="Protein kinase" evidence="24">
    <location>
        <begin position="300"/>
        <end position="582"/>
    </location>
</feature>
<evidence type="ECO:0000259" key="24">
    <source>
        <dbReference type="PROSITE" id="PS50011"/>
    </source>
</evidence>
<comment type="catalytic activity">
    <reaction evidence="19">
        <text>L-threonyl-[protein] + ATP = O-phospho-L-threonyl-[protein] + ADP + H(+)</text>
        <dbReference type="Rhea" id="RHEA:46608"/>
        <dbReference type="Rhea" id="RHEA-COMP:11060"/>
        <dbReference type="Rhea" id="RHEA-COMP:11605"/>
        <dbReference type="ChEBI" id="CHEBI:15378"/>
        <dbReference type="ChEBI" id="CHEBI:30013"/>
        <dbReference type="ChEBI" id="CHEBI:30616"/>
        <dbReference type="ChEBI" id="CHEBI:61977"/>
        <dbReference type="ChEBI" id="CHEBI:456216"/>
        <dbReference type="EC" id="2.7.11.1"/>
    </reaction>
</comment>
<keyword evidence="17" id="KW-0675">Receptor</keyword>
<dbReference type="InterPro" id="IPR013320">
    <property type="entry name" value="ConA-like_dom_sf"/>
</dbReference>
<evidence type="ECO:0000256" key="20">
    <source>
        <dbReference type="ARBA" id="ARBA00048679"/>
    </source>
</evidence>
<dbReference type="Pfam" id="PF00139">
    <property type="entry name" value="Lectin_legB"/>
    <property type="match status" value="1"/>
</dbReference>
<dbReference type="InterPro" id="IPR050528">
    <property type="entry name" value="L-type_Lectin-RKs"/>
</dbReference>
<dbReference type="FunFam" id="3.30.200.20:FF:000112">
    <property type="entry name" value="Lectin-domain containing receptor kinase A4.3"/>
    <property type="match status" value="1"/>
</dbReference>
<evidence type="ECO:0000256" key="17">
    <source>
        <dbReference type="ARBA" id="ARBA00023170"/>
    </source>
</evidence>
<protein>
    <recommendedName>
        <fullName evidence="5">non-specific serine/threonine protein kinase</fullName>
        <ecNumber evidence="5">2.7.11.1</ecNumber>
    </recommendedName>
</protein>
<dbReference type="FunFam" id="2.60.120.200:FF:000112">
    <property type="entry name" value="L-type lectin-domain containing receptor kinase V.9"/>
    <property type="match status" value="1"/>
</dbReference>
<name>A0AAV8SE58_9ROSI</name>
<dbReference type="Gene3D" id="3.30.200.20">
    <property type="entry name" value="Phosphorylase Kinase, domain 1"/>
    <property type="match status" value="1"/>
</dbReference>
<evidence type="ECO:0000256" key="6">
    <source>
        <dbReference type="ARBA" id="ARBA00022475"/>
    </source>
</evidence>
<gene>
    <name evidence="25" type="ORF">K2173_015667</name>
</gene>
<evidence type="ECO:0000256" key="9">
    <source>
        <dbReference type="ARBA" id="ARBA00022692"/>
    </source>
</evidence>
<dbReference type="CDD" id="cd06899">
    <property type="entry name" value="lectin_legume_LecRK_Arcelin_ConA"/>
    <property type="match status" value="1"/>
</dbReference>
<evidence type="ECO:0000256" key="15">
    <source>
        <dbReference type="ARBA" id="ARBA00022989"/>
    </source>
</evidence>
<evidence type="ECO:0000256" key="14">
    <source>
        <dbReference type="ARBA" id="ARBA00022840"/>
    </source>
</evidence>
<dbReference type="InterPro" id="IPR000719">
    <property type="entry name" value="Prot_kinase_dom"/>
</dbReference>
<dbReference type="InterPro" id="IPR001220">
    <property type="entry name" value="Legume_lectin_dom"/>
</dbReference>
<keyword evidence="10 23" id="KW-0732">Signal</keyword>
<dbReference type="InterPro" id="IPR011009">
    <property type="entry name" value="Kinase-like_dom_sf"/>
</dbReference>
<dbReference type="PROSITE" id="PS50011">
    <property type="entry name" value="PROTEIN_KINASE_DOM"/>
    <property type="match status" value="1"/>
</dbReference>
<keyword evidence="12 21" id="KW-0547">Nucleotide-binding</keyword>
<reference evidence="25 26" key="1">
    <citation type="submission" date="2021-09" db="EMBL/GenBank/DDBJ databases">
        <title>Genomic insights and catalytic innovation underlie evolution of tropane alkaloids biosynthesis.</title>
        <authorList>
            <person name="Wang Y.-J."/>
            <person name="Tian T."/>
            <person name="Huang J.-P."/>
            <person name="Huang S.-X."/>
        </authorList>
    </citation>
    <scope>NUCLEOTIDE SEQUENCE [LARGE SCALE GENOMIC DNA]</scope>
    <source>
        <strain evidence="25">KIB-2018</strain>
        <tissue evidence="25">Leaf</tissue>
    </source>
</reference>
<evidence type="ECO:0000256" key="10">
    <source>
        <dbReference type="ARBA" id="ARBA00022729"/>
    </source>
</evidence>
<dbReference type="FunFam" id="1.10.510.10:FF:000108">
    <property type="entry name" value="L-type lectin-domain containing receptor kinase S.4"/>
    <property type="match status" value="1"/>
</dbReference>
<dbReference type="PROSITE" id="PS00108">
    <property type="entry name" value="PROTEIN_KINASE_ST"/>
    <property type="match status" value="1"/>
</dbReference>
<evidence type="ECO:0000256" key="5">
    <source>
        <dbReference type="ARBA" id="ARBA00012513"/>
    </source>
</evidence>
<dbReference type="Proteomes" id="UP001159364">
    <property type="component" value="Linkage Group LG11"/>
</dbReference>
<dbReference type="Pfam" id="PF00069">
    <property type="entry name" value="Pkinase"/>
    <property type="match status" value="1"/>
</dbReference>
<dbReference type="SUPFAM" id="SSF49899">
    <property type="entry name" value="Concanavalin A-like lectins/glucanases"/>
    <property type="match status" value="1"/>
</dbReference>
<evidence type="ECO:0000256" key="19">
    <source>
        <dbReference type="ARBA" id="ARBA00047899"/>
    </source>
</evidence>
<evidence type="ECO:0000256" key="21">
    <source>
        <dbReference type="PROSITE-ProRule" id="PRU10141"/>
    </source>
</evidence>
<dbReference type="PANTHER" id="PTHR27007">
    <property type="match status" value="1"/>
</dbReference>